<dbReference type="PANTHER" id="PTHR42855:SF2">
    <property type="entry name" value="DRUG RESISTANCE ABC TRANSPORTER,ATP-BINDING PROTEIN"/>
    <property type="match status" value="1"/>
</dbReference>
<dbReference type="CDD" id="cd03221">
    <property type="entry name" value="ABCF_EF-3"/>
    <property type="match status" value="2"/>
</dbReference>
<dbReference type="InterPro" id="IPR003439">
    <property type="entry name" value="ABC_transporter-like_ATP-bd"/>
</dbReference>
<dbReference type="Pfam" id="PF12848">
    <property type="entry name" value="ABC_tran_Xtn"/>
    <property type="match status" value="1"/>
</dbReference>
<evidence type="ECO:0000256" key="2">
    <source>
        <dbReference type="ARBA" id="ARBA00022840"/>
    </source>
</evidence>
<dbReference type="EMBL" id="JAMQJZ010000017">
    <property type="protein sequence ID" value="MDC3422160.1"/>
    <property type="molecule type" value="Genomic_DNA"/>
</dbReference>
<dbReference type="Gene3D" id="3.40.50.300">
    <property type="entry name" value="P-loop containing nucleotide triphosphate hydrolases"/>
    <property type="match status" value="2"/>
</dbReference>
<accession>A0A9X3WNL1</accession>
<protein>
    <submittedName>
        <fullName evidence="5">ATP-binding cassette domain-containing protein</fullName>
    </submittedName>
</protein>
<dbReference type="FunFam" id="3.40.50.300:FF:000011">
    <property type="entry name" value="Putative ABC transporter ATP-binding component"/>
    <property type="match status" value="1"/>
</dbReference>
<dbReference type="SMART" id="SM00382">
    <property type="entry name" value="AAA"/>
    <property type="match status" value="2"/>
</dbReference>
<dbReference type="PROSITE" id="PS50893">
    <property type="entry name" value="ABC_TRANSPORTER_2"/>
    <property type="match status" value="2"/>
</dbReference>
<dbReference type="GO" id="GO:0005524">
    <property type="term" value="F:ATP binding"/>
    <property type="evidence" value="ECO:0007669"/>
    <property type="project" value="UniProtKB-KW"/>
</dbReference>
<evidence type="ECO:0000313" key="6">
    <source>
        <dbReference type="Proteomes" id="UP001145072"/>
    </source>
</evidence>
<keyword evidence="1" id="KW-0547">Nucleotide-binding</keyword>
<dbReference type="AlphaFoldDB" id="A0A9X3WNL1"/>
<name>A0A9X3WNL1_9BACI</name>
<evidence type="ECO:0000256" key="1">
    <source>
        <dbReference type="ARBA" id="ARBA00022741"/>
    </source>
</evidence>
<keyword evidence="2 5" id="KW-0067">ATP-binding</keyword>
<keyword evidence="3" id="KW-0175">Coiled coil</keyword>
<dbReference type="GO" id="GO:0016887">
    <property type="term" value="F:ATP hydrolysis activity"/>
    <property type="evidence" value="ECO:0007669"/>
    <property type="project" value="InterPro"/>
</dbReference>
<dbReference type="InterPro" id="IPR051309">
    <property type="entry name" value="ABCF_ATPase"/>
</dbReference>
<evidence type="ECO:0000256" key="3">
    <source>
        <dbReference type="SAM" id="Coils"/>
    </source>
</evidence>
<feature type="coiled-coil region" evidence="3">
    <location>
        <begin position="257"/>
        <end position="305"/>
    </location>
</feature>
<dbReference type="InterPro" id="IPR032781">
    <property type="entry name" value="ABC_tran_Xtn"/>
</dbReference>
<evidence type="ECO:0000313" key="5">
    <source>
        <dbReference type="EMBL" id="MDC3422160.1"/>
    </source>
</evidence>
<dbReference type="NCBIfam" id="NF000355">
    <property type="entry name" value="ribo_prot_ABC_F"/>
    <property type="match status" value="1"/>
</dbReference>
<dbReference type="RefSeq" id="WP_259867119.1">
    <property type="nucleotide sequence ID" value="NZ_JAMQJZ010000017.1"/>
</dbReference>
<dbReference type="InterPro" id="IPR003593">
    <property type="entry name" value="AAA+_ATPase"/>
</dbReference>
<dbReference type="Pfam" id="PF00005">
    <property type="entry name" value="ABC_tran"/>
    <property type="match status" value="2"/>
</dbReference>
<proteinExistence type="predicted"/>
<dbReference type="SUPFAM" id="SSF52540">
    <property type="entry name" value="P-loop containing nucleoside triphosphate hydrolases"/>
    <property type="match status" value="2"/>
</dbReference>
<feature type="coiled-coil region" evidence="3">
    <location>
        <begin position="560"/>
        <end position="587"/>
    </location>
</feature>
<dbReference type="Proteomes" id="UP001145072">
    <property type="component" value="Unassembled WGS sequence"/>
</dbReference>
<dbReference type="InterPro" id="IPR027417">
    <property type="entry name" value="P-loop_NTPase"/>
</dbReference>
<dbReference type="PROSITE" id="PS00211">
    <property type="entry name" value="ABC_TRANSPORTER_1"/>
    <property type="match status" value="2"/>
</dbReference>
<dbReference type="PANTHER" id="PTHR42855">
    <property type="entry name" value="ABC TRANSPORTER ATP-BINDING SUBUNIT"/>
    <property type="match status" value="1"/>
</dbReference>
<keyword evidence="6" id="KW-1185">Reference proteome</keyword>
<evidence type="ECO:0000259" key="4">
    <source>
        <dbReference type="PROSITE" id="PS50893"/>
    </source>
</evidence>
<feature type="domain" description="ABC transporter" evidence="4">
    <location>
        <begin position="3"/>
        <end position="254"/>
    </location>
</feature>
<feature type="coiled-coil region" evidence="3">
    <location>
        <begin position="82"/>
        <end position="112"/>
    </location>
</feature>
<comment type="caution">
    <text evidence="5">The sequence shown here is derived from an EMBL/GenBank/DDBJ whole genome shotgun (WGS) entry which is preliminary data.</text>
</comment>
<gene>
    <name evidence="5" type="ORF">NC661_17570</name>
</gene>
<organism evidence="5 6">
    <name type="scientific">Aquibacillus koreensis</name>
    <dbReference type="NCBI Taxonomy" id="279446"/>
    <lineage>
        <taxon>Bacteria</taxon>
        <taxon>Bacillati</taxon>
        <taxon>Bacillota</taxon>
        <taxon>Bacilli</taxon>
        <taxon>Bacillales</taxon>
        <taxon>Bacillaceae</taxon>
        <taxon>Aquibacillus</taxon>
    </lineage>
</organism>
<reference evidence="5" key="1">
    <citation type="submission" date="2022-06" db="EMBL/GenBank/DDBJ databases">
        <title>Aquibacillus sp. a new bacterium isolated from soil saline samples.</title>
        <authorList>
            <person name="Galisteo C."/>
            <person name="De La Haba R."/>
            <person name="Sanchez-Porro C."/>
            <person name="Ventosa A."/>
        </authorList>
    </citation>
    <scope>NUCLEOTIDE SEQUENCE</scope>
    <source>
        <strain evidence="5">JCM 12387</strain>
    </source>
</reference>
<feature type="domain" description="ABC transporter" evidence="4">
    <location>
        <begin position="330"/>
        <end position="543"/>
    </location>
</feature>
<sequence length="615" mass="70913">MLVTLKDIKKIIGGNILFENLQLDIKPNEKIGLVGRNGSGKTTIFKIIAGIEQYEQGDLFLKRHTKIGYLEQIPHFPNGTVRSFLERSFEELNNLKQKMKELESEMQRTEKIERVLEMYGKIQTQFSDLGGYEMDAQLEKIADGLSISHLLQKSFEQLSGGEKTKAGLAKILLQQPELLLLDEPTNHLDLSAIEWLEEYLNHYKGSVCIISHDRTFLDHIVEKIADLENGEVDYYKGNYSSFEKQKEEKLLQEFAAFQEQQKKIKKMKEAIKRLRQWANEANPPNEGLHKRARNMERALERMEKLDRPVIDAKKMGLALTADDRSGNDVVKISGVTKQYQERGILKGIDLHVRYKERLAIVGDNGSGKSTLIKILMGKAEPSTGEITLGTQINIGYLAQNPLEGIAEDQPMIEYFRSEVSVTEGQARQILARFMFYGYAVFHKLGQLSGGEKMRLKLAIFMHQGVNVLLLDEPTNHLDVESQEVLEDALSRFDGTVIGISHDRYFLNKCFNETAYLVDGKLHRFHGTYHETKHNWERLKEDQTTLKKAPLAKNNIDTPDQINYEIEIERLEQELDDLTNQFKNGEISEQLYQIEEKERQRKLDRFYEEWATIEEK</sequence>
<dbReference type="InterPro" id="IPR017871">
    <property type="entry name" value="ABC_transporter-like_CS"/>
</dbReference>